<dbReference type="PANTHER" id="PTHR12785:SF6">
    <property type="entry name" value="SPLICING FACTOR 3B SUBUNIT 2"/>
    <property type="match status" value="1"/>
</dbReference>
<dbReference type="Proteomes" id="UP000009131">
    <property type="component" value="Unassembled WGS sequence"/>
</dbReference>
<feature type="region of interest" description="Disordered" evidence="1">
    <location>
        <begin position="527"/>
        <end position="615"/>
    </location>
</feature>
<feature type="compositionally biased region" description="Basic residues" evidence="1">
    <location>
        <begin position="25"/>
        <end position="35"/>
    </location>
</feature>
<proteinExistence type="predicted"/>
<protein>
    <recommendedName>
        <fullName evidence="2">PSP proline-rich domain-containing protein</fullName>
    </recommendedName>
</protein>
<feature type="compositionally biased region" description="Basic and acidic residues" evidence="1">
    <location>
        <begin position="597"/>
        <end position="615"/>
    </location>
</feature>
<dbReference type="HOGENOM" id="CLU_014435_1_1_1"/>
<sequence>MAQVNGHATTAEKLGVKTSGLSKSQLRKLKAKTKKSTTTASTSTPSSDIPPLEPGTTLNGHSDIIKQEDHAPVASTSERMAAPAPARRQRAVELMGHIEQADDVKPEQLGGDPALADEFKNVFARFEAGPETKDEEGEYPVGKGEIIYSDDDDVSDDGDGETPKVLSKRKQRKLARLSVAELKRLVKRPEVVEWADVTANDPNMLVQLKSYRNAIPVPAHWSAKSAYLQGKKGIEKAPFMLPSFIADTGIATQRDAIKEKESNQSLKQKQRERVQPKMGKIDIDYQKLHDAFFRYQTKPPMTNFGEVYYEGKEFETKLREKRPGDLSDELKDALSIPPLAPPPWLISMQRFGPPASYPSLKIPGLNAPIPDGAQWGFHPGGWGKPPTDEYNRPLYGDVYGPAAQAGDAYEAVIDKSLWGEMEPEEEESDVEEEEEADEADDQQSAPADGLQTPSGLETPSGFASVASTIPGGLETPDFIELRKQRDTTAATDDGQPRNLYQVVPEQQASVRGFLGSDRTYDVRGFVGDAPVLGQEDRQSKRKAGGVDVAIDPAQLEGMSEAELRQQYEASRRGSGGQGGREDFGSFVAEEAAKRRKRDEAKRGGSSGRDRDRFKF</sequence>
<evidence type="ECO:0000313" key="3">
    <source>
        <dbReference type="EMBL" id="GAA95704.1"/>
    </source>
</evidence>
<feature type="compositionally biased region" description="Basic and acidic residues" evidence="1">
    <location>
        <begin position="561"/>
        <end position="571"/>
    </location>
</feature>
<evidence type="ECO:0000259" key="2">
    <source>
        <dbReference type="SMART" id="SM00581"/>
    </source>
</evidence>
<feature type="compositionally biased region" description="Acidic residues" evidence="1">
    <location>
        <begin position="421"/>
        <end position="441"/>
    </location>
</feature>
<dbReference type="InterPro" id="IPR006568">
    <property type="entry name" value="PSP_pro-rich"/>
</dbReference>
<dbReference type="PANTHER" id="PTHR12785">
    <property type="entry name" value="SPLICING FACTOR 3B"/>
    <property type="match status" value="1"/>
</dbReference>
<dbReference type="RefSeq" id="XP_014570188.1">
    <property type="nucleotide sequence ID" value="XM_014714702.1"/>
</dbReference>
<dbReference type="InParanoid" id="G7DYP4"/>
<feature type="region of interest" description="Disordered" evidence="1">
    <location>
        <begin position="1"/>
        <end position="89"/>
    </location>
</feature>
<dbReference type="GO" id="GO:0005634">
    <property type="term" value="C:nucleus"/>
    <property type="evidence" value="ECO:0007669"/>
    <property type="project" value="InterPro"/>
</dbReference>
<dbReference type="Pfam" id="PF04037">
    <property type="entry name" value="DUF382"/>
    <property type="match status" value="1"/>
</dbReference>
<organism evidence="3 4">
    <name type="scientific">Mixia osmundae (strain CBS 9802 / IAM 14324 / JCM 22182 / KY 12970)</name>
    <dbReference type="NCBI Taxonomy" id="764103"/>
    <lineage>
        <taxon>Eukaryota</taxon>
        <taxon>Fungi</taxon>
        <taxon>Dikarya</taxon>
        <taxon>Basidiomycota</taxon>
        <taxon>Pucciniomycotina</taxon>
        <taxon>Mixiomycetes</taxon>
        <taxon>Mixiales</taxon>
        <taxon>Mixiaceae</taxon>
        <taxon>Mixia</taxon>
    </lineage>
</organism>
<dbReference type="InterPro" id="IPR007180">
    <property type="entry name" value="DUF382"/>
</dbReference>
<dbReference type="InterPro" id="IPR052584">
    <property type="entry name" value="U2_snRNP_Complex_Component"/>
</dbReference>
<reference evidence="3 4" key="1">
    <citation type="journal article" date="2011" name="J. Gen. Appl. Microbiol.">
        <title>Draft genome sequencing of the enigmatic basidiomycete Mixia osmundae.</title>
        <authorList>
            <person name="Nishida H."/>
            <person name="Nagatsuka Y."/>
            <person name="Sugiyama J."/>
        </authorList>
    </citation>
    <scope>NUCLEOTIDE SEQUENCE [LARGE SCALE GENOMIC DNA]</scope>
    <source>
        <strain evidence="4">CBS 9802 / IAM 14324 / JCM 22182 / KY 12970</strain>
    </source>
</reference>
<name>G7DYP4_MIXOS</name>
<dbReference type="AlphaFoldDB" id="G7DYP4"/>
<evidence type="ECO:0000313" key="4">
    <source>
        <dbReference type="Proteomes" id="UP000009131"/>
    </source>
</evidence>
<dbReference type="Pfam" id="PF04046">
    <property type="entry name" value="PSP"/>
    <property type="match status" value="1"/>
</dbReference>
<comment type="caution">
    <text evidence="3">The sequence shown here is derived from an EMBL/GenBank/DDBJ whole genome shotgun (WGS) entry which is preliminary data.</text>
</comment>
<feature type="compositionally biased region" description="Low complexity" evidence="1">
    <location>
        <begin position="36"/>
        <end position="47"/>
    </location>
</feature>
<evidence type="ECO:0000256" key="1">
    <source>
        <dbReference type="SAM" id="MobiDB-lite"/>
    </source>
</evidence>
<keyword evidence="4" id="KW-1185">Reference proteome</keyword>
<accession>G7DYP4</accession>
<dbReference type="EMBL" id="BABT02000062">
    <property type="protein sequence ID" value="GAA95704.1"/>
    <property type="molecule type" value="Genomic_DNA"/>
</dbReference>
<feature type="region of interest" description="Disordered" evidence="1">
    <location>
        <begin position="421"/>
        <end position="469"/>
    </location>
</feature>
<dbReference type="FunCoup" id="G7DYP4">
    <property type="interactions" value="120"/>
</dbReference>
<dbReference type="STRING" id="764103.G7DYP4"/>
<dbReference type="OMA" id="KGEPIGQ"/>
<feature type="domain" description="PSP proline-rich" evidence="2">
    <location>
        <begin position="318"/>
        <end position="371"/>
    </location>
</feature>
<gene>
    <name evidence="3" type="primary">Mo02361</name>
    <name evidence="3" type="ORF">E5Q_02361</name>
</gene>
<dbReference type="OrthoDB" id="10260794at2759"/>
<reference evidence="3 4" key="2">
    <citation type="journal article" date="2012" name="Open Biol.">
        <title>Characteristics of nucleosomes and linker DNA regions on the genome of the basidiomycete Mixia osmundae revealed by mono- and dinucleosome mapping.</title>
        <authorList>
            <person name="Nishida H."/>
            <person name="Kondo S."/>
            <person name="Matsumoto T."/>
            <person name="Suzuki Y."/>
            <person name="Yoshikawa H."/>
            <person name="Taylor T.D."/>
            <person name="Sugiyama J."/>
        </authorList>
    </citation>
    <scope>NUCLEOTIDE SEQUENCE [LARGE SCALE GENOMIC DNA]</scope>
    <source>
        <strain evidence="4">CBS 9802 / IAM 14324 / JCM 22182 / KY 12970</strain>
    </source>
</reference>
<dbReference type="eggNOG" id="KOG2330">
    <property type="taxonomic scope" value="Eukaryota"/>
</dbReference>
<dbReference type="SMART" id="SM00581">
    <property type="entry name" value="PSP"/>
    <property type="match status" value="1"/>
</dbReference>